<evidence type="ECO:0000259" key="6">
    <source>
        <dbReference type="PROSITE" id="PS51745"/>
    </source>
</evidence>
<dbReference type="PROSITE" id="PS51745">
    <property type="entry name" value="PB1"/>
    <property type="match status" value="1"/>
</dbReference>
<dbReference type="PROSITE" id="PS51371">
    <property type="entry name" value="CBS"/>
    <property type="match status" value="3"/>
</dbReference>
<dbReference type="SMART" id="SM00666">
    <property type="entry name" value="PB1"/>
    <property type="match status" value="1"/>
</dbReference>
<feature type="compositionally biased region" description="Polar residues" evidence="3">
    <location>
        <begin position="1"/>
        <end position="28"/>
    </location>
</feature>
<dbReference type="InterPro" id="IPR053793">
    <property type="entry name" value="PB1-like"/>
</dbReference>
<dbReference type="Pfam" id="PF00571">
    <property type="entry name" value="CBS"/>
    <property type="match status" value="4"/>
</dbReference>
<dbReference type="InterPro" id="IPR046342">
    <property type="entry name" value="CBS_dom_sf"/>
</dbReference>
<dbReference type="HOGENOM" id="CLU_009026_1_1_1"/>
<dbReference type="SMART" id="SM00116">
    <property type="entry name" value="CBS"/>
    <property type="match status" value="4"/>
</dbReference>
<keyword evidence="4" id="KW-0472">Membrane</keyword>
<dbReference type="OMA" id="IGIINMR"/>
<evidence type="ECO:0000256" key="4">
    <source>
        <dbReference type="SAM" id="Phobius"/>
    </source>
</evidence>
<dbReference type="InterPro" id="IPR000270">
    <property type="entry name" value="PB1_dom"/>
</dbReference>
<dbReference type="RefSeq" id="XP_002174727.1">
    <property type="nucleotide sequence ID" value="XM_002174691.2"/>
</dbReference>
<evidence type="ECO:0000313" key="9">
    <source>
        <dbReference type="Proteomes" id="UP000001744"/>
    </source>
</evidence>
<protein>
    <recommendedName>
        <fullName evidence="10">CBS and PB1 domain-containing protein</fullName>
    </recommendedName>
</protein>
<dbReference type="CDD" id="cd17781">
    <property type="entry name" value="CBS_pair_MUG70_1"/>
    <property type="match status" value="1"/>
</dbReference>
<sequence length="655" mass="70393">MNYPISHSGSVLSASVMNEPSDAQSTLSETRKRQNRKDEALRKKIATELNKKMSHLDPPKRNVRSHSDPTTVASASLAPALTVQTHTLVSEACQLMAAKREECLLVVDEAQQLTGIITSLDVSRKCVGGGFDPRGSTVESFMTEGPICITSDTQFADALALMLEHDRIYLPVVSDGTDEGCEDGDVLGILDICSCLHEPLSRVKRQEDAAAKLMEALAGAHDELDGSSLSGSAHASEFVEYVESLRQKAAGREVGALLEDVLFEPVLVGVRTSVLEASQLMAQAEANAVLVMDQGLVSGIFTSHDIVLRVVAAGLDPSKCSVIRIMTPHPDCALVSLHISTALERMLEGGFNNLPVIDENDGIVGLLNITQLAQAIVADQEPNGDKDHDENALTPENLKAVEAENAMYDNDPQLAATPRLMNAQELVVGENGSQNPTALSAIQLNEPAVSVVMSLPAESSLPANSSFHGDSLQDLIQPTDSASQVKYMPSWQHMPMTVKYRSTSGRVHRMRLDDLGNYRGLCAAAAQREGLDSAQLVLTYLDDEGDHVELTSDDDFREAIILSKRHGFTRVEIRGSLAAAATVVSNLSDRKAVSEVNAVPSSVGAPSVVESTHPLHAPVEKKLETQAVRWQIPALATAATVLAVTVGIWYARRKK</sequence>
<dbReference type="JaponicusDB" id="SJAG_03589">
    <property type="gene designation" value="mug70"/>
</dbReference>
<dbReference type="Pfam" id="PF00564">
    <property type="entry name" value="PB1"/>
    <property type="match status" value="1"/>
</dbReference>
<evidence type="ECO:0000259" key="5">
    <source>
        <dbReference type="PROSITE" id="PS51371"/>
    </source>
</evidence>
<evidence type="ECO:0000313" key="7">
    <source>
        <dbReference type="EMBL" id="EEB08434.1"/>
    </source>
</evidence>
<keyword evidence="1" id="KW-0677">Repeat</keyword>
<name>B6K4M7_SCHJY</name>
<dbReference type="SUPFAM" id="SSF54277">
    <property type="entry name" value="CAD &amp; PB1 domains"/>
    <property type="match status" value="1"/>
</dbReference>
<feature type="transmembrane region" description="Helical" evidence="4">
    <location>
        <begin position="630"/>
        <end position="651"/>
    </location>
</feature>
<dbReference type="STRING" id="402676.B6K4M7"/>
<dbReference type="EMBL" id="KE651167">
    <property type="protein sequence ID" value="EEB08434.1"/>
    <property type="molecule type" value="Genomic_DNA"/>
</dbReference>
<feature type="compositionally biased region" description="Basic and acidic residues" evidence="3">
    <location>
        <begin position="29"/>
        <end position="60"/>
    </location>
</feature>
<evidence type="ECO:0000256" key="3">
    <source>
        <dbReference type="SAM" id="MobiDB-lite"/>
    </source>
</evidence>
<dbReference type="InterPro" id="IPR000644">
    <property type="entry name" value="CBS_dom"/>
</dbReference>
<gene>
    <name evidence="8" type="primary">mug70</name>
    <name evidence="7" type="ORF">SJAG_03589</name>
</gene>
<dbReference type="Gene3D" id="3.10.580.10">
    <property type="entry name" value="CBS-domain"/>
    <property type="match status" value="2"/>
</dbReference>
<feature type="domain" description="CBS" evidence="5">
    <location>
        <begin position="75"/>
        <end position="133"/>
    </location>
</feature>
<keyword evidence="9" id="KW-1185">Reference proteome</keyword>
<keyword evidence="4" id="KW-0812">Transmembrane</keyword>
<dbReference type="PANTHER" id="PTHR48108:SF26">
    <property type="entry name" value="CBS DOMAIN-CONTAINING PROTEIN DDB_G0289609"/>
    <property type="match status" value="1"/>
</dbReference>
<proteinExistence type="predicted"/>
<dbReference type="VEuPathDB" id="FungiDB:SJAG_03589"/>
<feature type="domain" description="PB1" evidence="6">
    <location>
        <begin position="493"/>
        <end position="576"/>
    </location>
</feature>
<feature type="domain" description="CBS" evidence="5">
    <location>
        <begin position="326"/>
        <end position="386"/>
    </location>
</feature>
<feature type="region of interest" description="Disordered" evidence="3">
    <location>
        <begin position="1"/>
        <end position="69"/>
    </location>
</feature>
<reference evidence="7 9" key="1">
    <citation type="journal article" date="2011" name="Science">
        <title>Comparative functional genomics of the fission yeasts.</title>
        <authorList>
            <person name="Rhind N."/>
            <person name="Chen Z."/>
            <person name="Yassour M."/>
            <person name="Thompson D.A."/>
            <person name="Haas B.J."/>
            <person name="Habib N."/>
            <person name="Wapinski I."/>
            <person name="Roy S."/>
            <person name="Lin M.F."/>
            <person name="Heiman D.I."/>
            <person name="Young S.K."/>
            <person name="Furuya K."/>
            <person name="Guo Y."/>
            <person name="Pidoux A."/>
            <person name="Chen H.M."/>
            <person name="Robbertse B."/>
            <person name="Goldberg J.M."/>
            <person name="Aoki K."/>
            <person name="Bayne E.H."/>
            <person name="Berlin A.M."/>
            <person name="Desjardins C.A."/>
            <person name="Dobbs E."/>
            <person name="Dukaj L."/>
            <person name="Fan L."/>
            <person name="FitzGerald M.G."/>
            <person name="French C."/>
            <person name="Gujja S."/>
            <person name="Hansen K."/>
            <person name="Keifenheim D."/>
            <person name="Levin J.Z."/>
            <person name="Mosher R.A."/>
            <person name="Mueller C.A."/>
            <person name="Pfiffner J."/>
            <person name="Priest M."/>
            <person name="Russ C."/>
            <person name="Smialowska A."/>
            <person name="Swoboda P."/>
            <person name="Sykes S.M."/>
            <person name="Vaughn M."/>
            <person name="Vengrova S."/>
            <person name="Yoder R."/>
            <person name="Zeng Q."/>
            <person name="Allshire R."/>
            <person name="Baulcombe D."/>
            <person name="Birren B.W."/>
            <person name="Brown W."/>
            <person name="Ekwall K."/>
            <person name="Kellis M."/>
            <person name="Leatherwood J."/>
            <person name="Levin H."/>
            <person name="Margalit H."/>
            <person name="Martienssen R."/>
            <person name="Nieduszynski C.A."/>
            <person name="Spatafora J.W."/>
            <person name="Friedman N."/>
            <person name="Dalgaard J.Z."/>
            <person name="Baumann P."/>
            <person name="Niki H."/>
            <person name="Regev A."/>
            <person name="Nusbaum C."/>
        </authorList>
    </citation>
    <scope>NUCLEOTIDE SEQUENCE [LARGE SCALE GENOMIC DNA]</scope>
    <source>
        <strain evidence="9">yFS275 / FY16936</strain>
    </source>
</reference>
<dbReference type="InterPro" id="IPR051462">
    <property type="entry name" value="CBS_domain-containing"/>
</dbReference>
<dbReference type="SUPFAM" id="SSF54631">
    <property type="entry name" value="CBS-domain pair"/>
    <property type="match status" value="2"/>
</dbReference>
<dbReference type="GeneID" id="7051297"/>
<feature type="domain" description="CBS" evidence="5">
    <location>
        <begin position="142"/>
        <end position="207"/>
    </location>
</feature>
<dbReference type="eggNOG" id="ENOG502QVK2">
    <property type="taxonomic scope" value="Eukaryota"/>
</dbReference>
<dbReference type="Gene3D" id="3.10.20.90">
    <property type="entry name" value="Phosphatidylinositol 3-kinase Catalytic Subunit, Chain A, domain 1"/>
    <property type="match status" value="1"/>
</dbReference>
<evidence type="ECO:0000256" key="2">
    <source>
        <dbReference type="PROSITE-ProRule" id="PRU00703"/>
    </source>
</evidence>
<dbReference type="PANTHER" id="PTHR48108">
    <property type="entry name" value="CBS DOMAIN-CONTAINING PROTEIN CBSX2, CHLOROPLASTIC"/>
    <property type="match status" value="1"/>
</dbReference>
<organism evidence="7 9">
    <name type="scientific">Schizosaccharomyces japonicus (strain yFS275 / FY16936)</name>
    <name type="common">Fission yeast</name>
    <dbReference type="NCBI Taxonomy" id="402676"/>
    <lineage>
        <taxon>Eukaryota</taxon>
        <taxon>Fungi</taxon>
        <taxon>Dikarya</taxon>
        <taxon>Ascomycota</taxon>
        <taxon>Taphrinomycotina</taxon>
        <taxon>Schizosaccharomycetes</taxon>
        <taxon>Schizosaccharomycetales</taxon>
        <taxon>Schizosaccharomycetaceae</taxon>
        <taxon>Schizosaccharomyces</taxon>
    </lineage>
</organism>
<dbReference type="Proteomes" id="UP000001744">
    <property type="component" value="Unassembled WGS sequence"/>
</dbReference>
<evidence type="ECO:0000256" key="1">
    <source>
        <dbReference type="ARBA" id="ARBA00022737"/>
    </source>
</evidence>
<accession>B6K4M7</accession>
<dbReference type="AlphaFoldDB" id="B6K4M7"/>
<keyword evidence="4" id="KW-1133">Transmembrane helix</keyword>
<keyword evidence="2" id="KW-0129">CBS domain</keyword>
<dbReference type="CDD" id="cd17782">
    <property type="entry name" value="CBS_pair_MUG70_2"/>
    <property type="match status" value="1"/>
</dbReference>
<evidence type="ECO:0008006" key="10">
    <source>
        <dbReference type="Google" id="ProtNLM"/>
    </source>
</evidence>
<evidence type="ECO:0000313" key="8">
    <source>
        <dbReference type="JaponicusDB" id="SJAG_03589"/>
    </source>
</evidence>
<dbReference type="OrthoDB" id="418595at2759"/>